<keyword evidence="3" id="KW-1185">Reference proteome</keyword>
<feature type="transmembrane region" description="Helical" evidence="1">
    <location>
        <begin position="20"/>
        <end position="38"/>
    </location>
</feature>
<name>A0A9X2INR5_9BACI</name>
<keyword evidence="1" id="KW-0812">Transmembrane</keyword>
<dbReference type="EMBL" id="JAMBOL010000013">
    <property type="protein sequence ID" value="MCM3715189.1"/>
    <property type="molecule type" value="Genomic_DNA"/>
</dbReference>
<evidence type="ECO:0000313" key="2">
    <source>
        <dbReference type="EMBL" id="MCM3715189.1"/>
    </source>
</evidence>
<keyword evidence="1" id="KW-0472">Membrane</keyword>
<dbReference type="Proteomes" id="UP001139179">
    <property type="component" value="Unassembled WGS sequence"/>
</dbReference>
<dbReference type="RefSeq" id="WP_251223949.1">
    <property type="nucleotide sequence ID" value="NZ_JAMBOL010000013.1"/>
</dbReference>
<gene>
    <name evidence="2" type="ORF">M3202_13955</name>
</gene>
<comment type="caution">
    <text evidence="2">The sequence shown here is derived from an EMBL/GenBank/DDBJ whole genome shotgun (WGS) entry which is preliminary data.</text>
</comment>
<sequence length="45" mass="4813">MGLSLTLISSGLIIGYINYEYTGALIGLFAALLIGMLFNTRKSTT</sequence>
<reference evidence="2" key="1">
    <citation type="submission" date="2022-05" db="EMBL/GenBank/DDBJ databases">
        <title>Comparative Genomics of Spacecraft Associated Microbes.</title>
        <authorList>
            <person name="Tran M.T."/>
            <person name="Wright A."/>
            <person name="Seuylemezian A."/>
            <person name="Eisen J."/>
            <person name="Coil D."/>
        </authorList>
    </citation>
    <scope>NUCLEOTIDE SEQUENCE</scope>
    <source>
        <strain evidence="2">214.1.1</strain>
    </source>
</reference>
<proteinExistence type="predicted"/>
<evidence type="ECO:0000256" key="1">
    <source>
        <dbReference type="SAM" id="Phobius"/>
    </source>
</evidence>
<keyword evidence="1" id="KW-1133">Transmembrane helix</keyword>
<organism evidence="2 3">
    <name type="scientific">Halalkalibacter oceani</name>
    <dbReference type="NCBI Taxonomy" id="1653776"/>
    <lineage>
        <taxon>Bacteria</taxon>
        <taxon>Bacillati</taxon>
        <taxon>Bacillota</taxon>
        <taxon>Bacilli</taxon>
        <taxon>Bacillales</taxon>
        <taxon>Bacillaceae</taxon>
        <taxon>Halalkalibacter</taxon>
    </lineage>
</organism>
<accession>A0A9X2INR5</accession>
<evidence type="ECO:0000313" key="3">
    <source>
        <dbReference type="Proteomes" id="UP001139179"/>
    </source>
</evidence>
<dbReference type="AlphaFoldDB" id="A0A9X2INR5"/>
<protein>
    <submittedName>
        <fullName evidence="2">Uncharacterized protein</fullName>
    </submittedName>
</protein>